<name>A0ACC1DF11_9NEOP</name>
<keyword evidence="2" id="KW-1185">Reference proteome</keyword>
<organism evidence="1 2">
    <name type="scientific">Dendrolimus kikuchii</name>
    <dbReference type="NCBI Taxonomy" id="765133"/>
    <lineage>
        <taxon>Eukaryota</taxon>
        <taxon>Metazoa</taxon>
        <taxon>Ecdysozoa</taxon>
        <taxon>Arthropoda</taxon>
        <taxon>Hexapoda</taxon>
        <taxon>Insecta</taxon>
        <taxon>Pterygota</taxon>
        <taxon>Neoptera</taxon>
        <taxon>Endopterygota</taxon>
        <taxon>Lepidoptera</taxon>
        <taxon>Glossata</taxon>
        <taxon>Ditrysia</taxon>
        <taxon>Bombycoidea</taxon>
        <taxon>Lasiocampidae</taxon>
        <taxon>Dendrolimus</taxon>
    </lineage>
</organism>
<dbReference type="EMBL" id="CM034389">
    <property type="protein sequence ID" value="KAJ0182456.1"/>
    <property type="molecule type" value="Genomic_DNA"/>
</dbReference>
<reference evidence="1 2" key="1">
    <citation type="journal article" date="2021" name="Front. Genet.">
        <title>Chromosome-Level Genome Assembly Reveals Significant Gene Expansion in the Toll and IMD Signaling Pathways of Dendrolimus kikuchii.</title>
        <authorList>
            <person name="Zhou J."/>
            <person name="Wu P."/>
            <person name="Xiong Z."/>
            <person name="Liu N."/>
            <person name="Zhao N."/>
            <person name="Ji M."/>
            <person name="Qiu Y."/>
            <person name="Yang B."/>
        </authorList>
    </citation>
    <scope>NUCLEOTIDE SEQUENCE [LARGE SCALE GENOMIC DNA]</scope>
    <source>
        <strain evidence="1">Ann1</strain>
    </source>
</reference>
<sequence>MALLPLIIGLLAVCHTGMAKYTKFPDGFTFGVATAAHQIEGAWNEGGKTENVWDRLSHTRPEMIADGSNGDIACNSYHRYREDVEELVNLGVDFYRFSLSWARILPTGFSDTVNPEGVEYYNNLLDALAENNIEPLVTLFHWDLPQSLQDLGGWSNPKMVDYFRDYSDVCFREFGDKIKSWITFNEPYEICEDAYGDEKKAPAVNSHGVANYLCSDTLLKAHAESYHLYNESYRSKQDGRIMISINSIWYEPSDPKNAEQVALAEVANQFKFGWFAHPIFTEQGGYPAAMIENVAKQSSAEGFSRSRLEQFDDYWIERIKGTSDFLGINHYTTHLITGSGVDPTAKSPSWLKDIGAVTTMEVGGDSASEWLRVVPSGFANLLRWCKSAYNDPPIYITENGFSDRGTLEDYGRIQYFNDYLTEILNVINDDGVNVLGYTAWTLMDNFEWRAGFSERFGFYYVDITDPARPRTPKLSVEYFKQLLATRELPQDERFKDPSVRKH</sequence>
<proteinExistence type="predicted"/>
<protein>
    <submittedName>
        <fullName evidence="1">Uncharacterized protein</fullName>
    </submittedName>
</protein>
<evidence type="ECO:0000313" key="2">
    <source>
        <dbReference type="Proteomes" id="UP000824533"/>
    </source>
</evidence>
<evidence type="ECO:0000313" key="1">
    <source>
        <dbReference type="EMBL" id="KAJ0182456.1"/>
    </source>
</evidence>
<gene>
    <name evidence="1" type="ORF">K1T71_001825</name>
</gene>
<comment type="caution">
    <text evidence="1">The sequence shown here is derived from an EMBL/GenBank/DDBJ whole genome shotgun (WGS) entry which is preliminary data.</text>
</comment>
<accession>A0ACC1DF11</accession>
<dbReference type="Proteomes" id="UP000824533">
    <property type="component" value="Linkage Group LG03"/>
</dbReference>